<proteinExistence type="predicted"/>
<keyword evidence="2" id="KW-1185">Reference proteome</keyword>
<gene>
    <name evidence="1" type="ORF">P4U43_13385</name>
</gene>
<reference evidence="1 2" key="1">
    <citation type="journal article" date="2023" name="Int. J. Syst. Evol. Microbiol.">
        <title>Arthrobacter vasquezii sp. nov., isolated from a soil sample from Union Glacier, Antarctica.</title>
        <authorList>
            <person name="Valenzuela-Ibaceta F."/>
            <person name="Carrasco V."/>
            <person name="Lagos-Moraga S."/>
            <person name="Dietz-Vargas C."/>
            <person name="Navarro C.A."/>
            <person name="Perez-Donoso J.M."/>
        </authorList>
    </citation>
    <scope>NUCLEOTIDE SEQUENCE [LARGE SCALE GENOMIC DNA]</scope>
    <source>
        <strain evidence="1 2">EH-1B-1</strain>
    </source>
</reference>
<evidence type="ECO:0008006" key="3">
    <source>
        <dbReference type="Google" id="ProtNLM"/>
    </source>
</evidence>
<dbReference type="Gene3D" id="3.40.960.10">
    <property type="entry name" value="VSR Endonuclease"/>
    <property type="match status" value="1"/>
</dbReference>
<comment type="caution">
    <text evidence="1">The sequence shown here is derived from an EMBL/GenBank/DDBJ whole genome shotgun (WGS) entry which is preliminary data.</text>
</comment>
<dbReference type="EMBL" id="JAROKN010000042">
    <property type="protein sequence ID" value="MDF9278780.1"/>
    <property type="molecule type" value="Genomic_DNA"/>
</dbReference>
<sequence>MKSTDWLTRGDALWLTETLLDKGLTTRNIQALVKSGQLVRLRRGCYMSARAWKKLTPNASALRLVHAHKHATVATASGSGTYSHATAARAHGLHLWEVDSVIHLTQPSNISATSHAPDVRNHQARLEHFEVTRCAKLRVTSLERTVVDCARILPFKQALIIAEHALHLGADPELIWKTIDRLAGYKGVARARRVMTQASVLSESPGETLTWYFLRKMRLPMPVQQFTVHTNNGAHRLDFAWEGIKLALEFDGRTKYFDYAPTDEVLFQERRREKALMEQGWTFIRIEWKDLFDEARLKERVLSAIRRAELSRAA</sequence>
<dbReference type="RefSeq" id="WP_277359165.1">
    <property type="nucleotide sequence ID" value="NZ_JAROKN010000042.1"/>
</dbReference>
<dbReference type="SUPFAM" id="SSF52980">
    <property type="entry name" value="Restriction endonuclease-like"/>
    <property type="match status" value="1"/>
</dbReference>
<dbReference type="Proteomes" id="UP001220456">
    <property type="component" value="Unassembled WGS sequence"/>
</dbReference>
<accession>A0ABT6CY14</accession>
<name>A0ABT6CY14_9MICC</name>
<evidence type="ECO:0000313" key="1">
    <source>
        <dbReference type="EMBL" id="MDF9278780.1"/>
    </source>
</evidence>
<organism evidence="1 2">
    <name type="scientific">Arthrobacter vasquezii</name>
    <dbReference type="NCBI Taxonomy" id="2977629"/>
    <lineage>
        <taxon>Bacteria</taxon>
        <taxon>Bacillati</taxon>
        <taxon>Actinomycetota</taxon>
        <taxon>Actinomycetes</taxon>
        <taxon>Micrococcales</taxon>
        <taxon>Micrococcaceae</taxon>
        <taxon>Arthrobacter</taxon>
    </lineage>
</organism>
<dbReference type="InterPro" id="IPR011335">
    <property type="entry name" value="Restrct_endonuc-II-like"/>
</dbReference>
<evidence type="ECO:0000313" key="2">
    <source>
        <dbReference type="Proteomes" id="UP001220456"/>
    </source>
</evidence>
<protein>
    <recommendedName>
        <fullName evidence="3">Transcriptional regulator, AbiEi antitoxin, Type IV TA system</fullName>
    </recommendedName>
</protein>